<evidence type="ECO:0000313" key="1">
    <source>
        <dbReference type="EMBL" id="KAK3398874.1"/>
    </source>
</evidence>
<comment type="caution">
    <text evidence="1">The sequence shown here is derived from an EMBL/GenBank/DDBJ whole genome shotgun (WGS) entry which is preliminary data.</text>
</comment>
<reference evidence="1" key="1">
    <citation type="journal article" date="2023" name="Mol. Phylogenet. Evol.">
        <title>Genome-scale phylogeny and comparative genomics of the fungal order Sordariales.</title>
        <authorList>
            <person name="Hensen N."/>
            <person name="Bonometti L."/>
            <person name="Westerberg I."/>
            <person name="Brannstrom I.O."/>
            <person name="Guillou S."/>
            <person name="Cros-Aarteil S."/>
            <person name="Calhoun S."/>
            <person name="Haridas S."/>
            <person name="Kuo A."/>
            <person name="Mondo S."/>
            <person name="Pangilinan J."/>
            <person name="Riley R."/>
            <person name="LaButti K."/>
            <person name="Andreopoulos B."/>
            <person name="Lipzen A."/>
            <person name="Chen C."/>
            <person name="Yan M."/>
            <person name="Daum C."/>
            <person name="Ng V."/>
            <person name="Clum A."/>
            <person name="Steindorff A."/>
            <person name="Ohm R.A."/>
            <person name="Martin F."/>
            <person name="Silar P."/>
            <person name="Natvig D.O."/>
            <person name="Lalanne C."/>
            <person name="Gautier V."/>
            <person name="Ament-Velasquez S.L."/>
            <person name="Kruys A."/>
            <person name="Hutchinson M.I."/>
            <person name="Powell A.J."/>
            <person name="Barry K."/>
            <person name="Miller A.N."/>
            <person name="Grigoriev I.V."/>
            <person name="Debuchy R."/>
            <person name="Gladieux P."/>
            <person name="Hiltunen Thoren M."/>
            <person name="Johannesson H."/>
        </authorList>
    </citation>
    <scope>NUCLEOTIDE SEQUENCE</scope>
    <source>
        <strain evidence="1">FGSC 1904</strain>
    </source>
</reference>
<accession>A0AAE0UCX5</accession>
<dbReference type="AlphaFoldDB" id="A0AAE0UCX5"/>
<proteinExistence type="predicted"/>
<dbReference type="Proteomes" id="UP001281003">
    <property type="component" value="Unassembled WGS sequence"/>
</dbReference>
<evidence type="ECO:0000313" key="2">
    <source>
        <dbReference type="Proteomes" id="UP001281003"/>
    </source>
</evidence>
<protein>
    <submittedName>
        <fullName evidence="1">Uncharacterized protein</fullName>
    </submittedName>
</protein>
<dbReference type="Gene3D" id="3.30.559.10">
    <property type="entry name" value="Chloramphenicol acetyltransferase-like domain"/>
    <property type="match status" value="2"/>
</dbReference>
<keyword evidence="2" id="KW-1185">Reference proteome</keyword>
<dbReference type="InterPro" id="IPR023213">
    <property type="entry name" value="CAT-like_dom_sf"/>
</dbReference>
<reference evidence="1" key="2">
    <citation type="submission" date="2023-07" db="EMBL/GenBank/DDBJ databases">
        <authorList>
            <consortium name="Lawrence Berkeley National Laboratory"/>
            <person name="Haridas S."/>
            <person name="Hensen N."/>
            <person name="Bonometti L."/>
            <person name="Westerberg I."/>
            <person name="Brannstrom I.O."/>
            <person name="Guillou S."/>
            <person name="Cros-Aarteil S."/>
            <person name="Calhoun S."/>
            <person name="Kuo A."/>
            <person name="Mondo S."/>
            <person name="Pangilinan J."/>
            <person name="Riley R."/>
            <person name="LaButti K."/>
            <person name="Andreopoulos B."/>
            <person name="Lipzen A."/>
            <person name="Chen C."/>
            <person name="Yanf M."/>
            <person name="Daum C."/>
            <person name="Ng V."/>
            <person name="Clum A."/>
            <person name="Steindorff A."/>
            <person name="Ohm R."/>
            <person name="Martin F."/>
            <person name="Silar P."/>
            <person name="Natvig D."/>
            <person name="Lalanne C."/>
            <person name="Gautier V."/>
            <person name="Ament-velasquez S.L."/>
            <person name="Kruys A."/>
            <person name="Hutchinson M.I."/>
            <person name="Powell A.J."/>
            <person name="Barry K."/>
            <person name="Miller A.N."/>
            <person name="Grigoriev I.V."/>
            <person name="Debuchy R."/>
            <person name="Gladieux P."/>
            <person name="Thoren M.H."/>
            <person name="Johannesson H."/>
        </authorList>
    </citation>
    <scope>NUCLEOTIDE SEQUENCE</scope>
    <source>
        <strain evidence="1">FGSC 1904</strain>
    </source>
</reference>
<gene>
    <name evidence="1" type="ORF">B0T20DRAFT_219540</name>
</gene>
<sequence length="585" mass="66578">METDFDTIQELGPWTNVSPRSASGRAIGFTMSDTDTARSILEDVKYKLEVLRKKIPAYAGKLQLGKYLTEDMRKKLAKTGTKSKDGKVYLLKHSEFRIDLRVCYPTELQGLYQFPAEYQAHAISFMTEYLDYAELKKDGFPVEAFINNKDLNPYHENENLDPFFYNKEANPFPVLTVQIVFLKGGFLLNPIPHHTLFDGMGFGGKDGLLDRFACELGDLGELEETEPEKVSLEHTFDFPYAQRYPQLADVTYEQLLKECPEYCRDNALKGPTQPVTPAIRGAEDIKRKNTSKIFVINYDNMTEYRDGLVQRLQADPVNPVEREIGVYPVICALVWAHTFVAREKLAKEVKDPIETVFYEHFKSRAPIFSTPYYWANKKFLDANPEFGAHFPENYFGNRVTWAYTKLDSAFPDCPPEEDAVEMAYQLLREAAAGEADSVTKLAAHVHDCIHEKIDGLYVAKRHALFDKASDVRELGLSMDPRMPGECGMNTWKDYGMGIKYHFNAMTTKADFQRRVQDGFGESGGLILPAEKPTAETPNKKNEIELQLSLSEEAMKILLKDEIFGKHYRRVVQSRADPLPVLPGKA</sequence>
<name>A0AAE0UCX5_SORBR</name>
<dbReference type="EMBL" id="JAUTDP010000006">
    <property type="protein sequence ID" value="KAK3398874.1"/>
    <property type="molecule type" value="Genomic_DNA"/>
</dbReference>
<organism evidence="1 2">
    <name type="scientific">Sordaria brevicollis</name>
    <dbReference type="NCBI Taxonomy" id="83679"/>
    <lineage>
        <taxon>Eukaryota</taxon>
        <taxon>Fungi</taxon>
        <taxon>Dikarya</taxon>
        <taxon>Ascomycota</taxon>
        <taxon>Pezizomycotina</taxon>
        <taxon>Sordariomycetes</taxon>
        <taxon>Sordariomycetidae</taxon>
        <taxon>Sordariales</taxon>
        <taxon>Sordariaceae</taxon>
        <taxon>Sordaria</taxon>
    </lineage>
</organism>